<dbReference type="Proteomes" id="UP000062973">
    <property type="component" value="Chromosome"/>
</dbReference>
<dbReference type="STRING" id="1068978.AMETH_6993"/>
<reference evidence="1 2" key="1">
    <citation type="submission" date="2014-07" db="EMBL/GenBank/DDBJ databases">
        <title>Whole Genome Sequence of the Amycolatopsis methanolica 239.</title>
        <authorList>
            <person name="Tang B."/>
        </authorList>
    </citation>
    <scope>NUCLEOTIDE SEQUENCE [LARGE SCALE GENOMIC DNA]</scope>
    <source>
        <strain evidence="1 2">239</strain>
    </source>
</reference>
<dbReference type="KEGG" id="amq:AMETH_6993"/>
<dbReference type="EMBL" id="CP009110">
    <property type="protein sequence ID" value="AIJ27085.1"/>
    <property type="molecule type" value="Genomic_DNA"/>
</dbReference>
<gene>
    <name evidence="1" type="ORF">AMETH_6993</name>
</gene>
<keyword evidence="2" id="KW-1185">Reference proteome</keyword>
<name>A0A076N8A0_AMYME</name>
<dbReference type="AlphaFoldDB" id="A0A076N8A0"/>
<dbReference type="HOGENOM" id="CLU_2327727_0_0_11"/>
<evidence type="ECO:0000313" key="2">
    <source>
        <dbReference type="Proteomes" id="UP000062973"/>
    </source>
</evidence>
<proteinExistence type="predicted"/>
<accession>A0A076N8A0</accession>
<dbReference type="RefSeq" id="WP_223843012.1">
    <property type="nucleotide sequence ID" value="NZ_AQUL01000001.1"/>
</dbReference>
<protein>
    <submittedName>
        <fullName evidence="1">Uncharacterized protein</fullName>
    </submittedName>
</protein>
<sequence>MWGVLDAEPDDLGGAAGHLDDLLTKLDHSPLAGIAATADVYGDPGLASRLGEFTGLARVAARLLQERVGLTGTALRNTATLFQGAELDNEAAIRRAGR</sequence>
<dbReference type="PATRIC" id="fig|1068978.7.peg.7508"/>
<evidence type="ECO:0000313" key="1">
    <source>
        <dbReference type="EMBL" id="AIJ27085.1"/>
    </source>
</evidence>
<organism evidence="1 2">
    <name type="scientific">Amycolatopsis methanolica 239</name>
    <dbReference type="NCBI Taxonomy" id="1068978"/>
    <lineage>
        <taxon>Bacteria</taxon>
        <taxon>Bacillati</taxon>
        <taxon>Actinomycetota</taxon>
        <taxon>Actinomycetes</taxon>
        <taxon>Pseudonocardiales</taxon>
        <taxon>Pseudonocardiaceae</taxon>
        <taxon>Amycolatopsis</taxon>
        <taxon>Amycolatopsis methanolica group</taxon>
    </lineage>
</organism>